<sequence>MTHHAGVGNGARIAARARTGQREAGNLFAPRQTRQVVLLLLLGSVVQQQLRRAQGVGHHHGDRRRHAAAGDLHHHRRVGLRRKPLAAEFTRDDQAEKAFGADVTPGGGAQIVIDLGNAPVVDQTAQLLHRTIQKRLFLVRQAWRIGIQQRVPTRFAAKQFALPPHIAPLQRLLFGRREFGHGATEQRHNRRAHQSASQRRGQQQAQPDADDNHQRHQPSVHDFSLL</sequence>
<evidence type="ECO:0000313" key="2">
    <source>
        <dbReference type="EMBL" id="OSM00262.1"/>
    </source>
</evidence>
<dbReference type="Proteomes" id="UP000194003">
    <property type="component" value="Unassembled WGS sequence"/>
</dbReference>
<feature type="compositionally biased region" description="Low complexity" evidence="1">
    <location>
        <begin position="194"/>
        <end position="207"/>
    </location>
</feature>
<organism evidence="2 3">
    <name type="scientific">Magnetofaba australis IT-1</name>
    <dbReference type="NCBI Taxonomy" id="1434232"/>
    <lineage>
        <taxon>Bacteria</taxon>
        <taxon>Pseudomonadati</taxon>
        <taxon>Pseudomonadota</taxon>
        <taxon>Magnetococcia</taxon>
        <taxon>Magnetococcales</taxon>
        <taxon>Magnetococcaceae</taxon>
        <taxon>Magnetofaba</taxon>
    </lineage>
</organism>
<name>A0A1Y2K241_9PROT</name>
<proteinExistence type="predicted"/>
<feature type="region of interest" description="Disordered" evidence="1">
    <location>
        <begin position="183"/>
        <end position="226"/>
    </location>
</feature>
<dbReference type="STRING" id="1434232.MAIT1_00740"/>
<dbReference type="AlphaFoldDB" id="A0A1Y2K241"/>
<accession>A0A1Y2K241</accession>
<evidence type="ECO:0000256" key="1">
    <source>
        <dbReference type="SAM" id="MobiDB-lite"/>
    </source>
</evidence>
<keyword evidence="3" id="KW-1185">Reference proteome</keyword>
<gene>
    <name evidence="2" type="ORF">MAIT1_00740</name>
</gene>
<reference evidence="2 3" key="1">
    <citation type="journal article" date="2016" name="BMC Genomics">
        <title>Combined genomic and structural analyses of a cultured magnetotactic bacterium reveals its niche adaptation to a dynamic environment.</title>
        <authorList>
            <person name="Araujo A.C."/>
            <person name="Morillo V."/>
            <person name="Cypriano J."/>
            <person name="Teixeira L.C."/>
            <person name="Leao P."/>
            <person name="Lyra S."/>
            <person name="Almeida L.G."/>
            <person name="Bazylinski D.A."/>
            <person name="Vasconcellos A.T."/>
            <person name="Abreu F."/>
            <person name="Lins U."/>
        </authorList>
    </citation>
    <scope>NUCLEOTIDE SEQUENCE [LARGE SCALE GENOMIC DNA]</scope>
    <source>
        <strain evidence="2 3">IT-1</strain>
    </source>
</reference>
<comment type="caution">
    <text evidence="2">The sequence shown here is derived from an EMBL/GenBank/DDBJ whole genome shotgun (WGS) entry which is preliminary data.</text>
</comment>
<feature type="compositionally biased region" description="Basic residues" evidence="1">
    <location>
        <begin position="57"/>
        <end position="76"/>
    </location>
</feature>
<dbReference type="EMBL" id="LVJN01000021">
    <property type="protein sequence ID" value="OSM00262.1"/>
    <property type="molecule type" value="Genomic_DNA"/>
</dbReference>
<feature type="region of interest" description="Disordered" evidence="1">
    <location>
        <begin position="54"/>
        <end position="76"/>
    </location>
</feature>
<evidence type="ECO:0000313" key="3">
    <source>
        <dbReference type="Proteomes" id="UP000194003"/>
    </source>
</evidence>
<protein>
    <submittedName>
        <fullName evidence="2">Uncharacterized protein</fullName>
    </submittedName>
</protein>